<keyword evidence="2" id="KW-1133">Transmembrane helix</keyword>
<organism evidence="3 4">
    <name type="scientific">Microlunatus endophyticus</name>
    <dbReference type="NCBI Taxonomy" id="1716077"/>
    <lineage>
        <taxon>Bacteria</taxon>
        <taxon>Bacillati</taxon>
        <taxon>Actinomycetota</taxon>
        <taxon>Actinomycetes</taxon>
        <taxon>Propionibacteriales</taxon>
        <taxon>Propionibacteriaceae</taxon>
        <taxon>Microlunatus</taxon>
    </lineage>
</organism>
<evidence type="ECO:0000256" key="1">
    <source>
        <dbReference type="SAM" id="MobiDB-lite"/>
    </source>
</evidence>
<dbReference type="Proteomes" id="UP000613840">
    <property type="component" value="Unassembled WGS sequence"/>
</dbReference>
<accession>A0A917SF19</accession>
<evidence type="ECO:0000313" key="4">
    <source>
        <dbReference type="Proteomes" id="UP000613840"/>
    </source>
</evidence>
<evidence type="ECO:0000313" key="3">
    <source>
        <dbReference type="EMBL" id="GGL74355.1"/>
    </source>
</evidence>
<keyword evidence="2" id="KW-0472">Membrane</keyword>
<feature type="transmembrane region" description="Helical" evidence="2">
    <location>
        <begin position="46"/>
        <end position="71"/>
    </location>
</feature>
<dbReference type="EMBL" id="BMMZ01000010">
    <property type="protein sequence ID" value="GGL74355.1"/>
    <property type="molecule type" value="Genomic_DNA"/>
</dbReference>
<sequence>MRYRDMGIEIKGYWPPWMMVGIWLAGLALLTMIGNATAPAANELSPWYLILFAIGVIWAISLIPLAVWCYFQTVRLRKQDASLANEARLLVRDVGRTTPAPRNGQTPAHAESENRDL</sequence>
<evidence type="ECO:0000256" key="2">
    <source>
        <dbReference type="SAM" id="Phobius"/>
    </source>
</evidence>
<dbReference type="AlphaFoldDB" id="A0A917SF19"/>
<gene>
    <name evidence="3" type="ORF">GCM10011575_35800</name>
</gene>
<comment type="caution">
    <text evidence="3">The sequence shown here is derived from an EMBL/GenBank/DDBJ whole genome shotgun (WGS) entry which is preliminary data.</text>
</comment>
<proteinExistence type="predicted"/>
<reference evidence="3" key="2">
    <citation type="submission" date="2020-09" db="EMBL/GenBank/DDBJ databases">
        <authorList>
            <person name="Sun Q."/>
            <person name="Zhou Y."/>
        </authorList>
    </citation>
    <scope>NUCLEOTIDE SEQUENCE</scope>
    <source>
        <strain evidence="3">CGMCC 4.7306</strain>
    </source>
</reference>
<reference evidence="3" key="1">
    <citation type="journal article" date="2014" name="Int. J. Syst. Evol. Microbiol.">
        <title>Complete genome sequence of Corynebacterium casei LMG S-19264T (=DSM 44701T), isolated from a smear-ripened cheese.</title>
        <authorList>
            <consortium name="US DOE Joint Genome Institute (JGI-PGF)"/>
            <person name="Walter F."/>
            <person name="Albersmeier A."/>
            <person name="Kalinowski J."/>
            <person name="Ruckert C."/>
        </authorList>
    </citation>
    <scope>NUCLEOTIDE SEQUENCE</scope>
    <source>
        <strain evidence="3">CGMCC 4.7306</strain>
    </source>
</reference>
<keyword evidence="4" id="KW-1185">Reference proteome</keyword>
<name>A0A917SF19_9ACTN</name>
<protein>
    <submittedName>
        <fullName evidence="3">Uncharacterized protein</fullName>
    </submittedName>
</protein>
<feature type="region of interest" description="Disordered" evidence="1">
    <location>
        <begin position="94"/>
        <end position="117"/>
    </location>
</feature>
<keyword evidence="2" id="KW-0812">Transmembrane</keyword>